<dbReference type="GeneID" id="36347360"/>
<dbReference type="EMBL" id="JPDN02000004">
    <property type="protein sequence ID" value="PON29631.1"/>
    <property type="molecule type" value="Genomic_DNA"/>
</dbReference>
<name>A0A2P4ZZE2_9HYPO</name>
<evidence type="ECO:0000313" key="2">
    <source>
        <dbReference type="Proteomes" id="UP000054821"/>
    </source>
</evidence>
<dbReference type="Proteomes" id="UP000054821">
    <property type="component" value="Unassembled WGS sequence"/>
</dbReference>
<keyword evidence="2" id="KW-1185">Reference proteome</keyword>
<proteinExistence type="predicted"/>
<gene>
    <name evidence="1" type="ORF">TGAM01_v201880</name>
</gene>
<protein>
    <submittedName>
        <fullName evidence="1">Uncharacterized protein</fullName>
    </submittedName>
</protein>
<dbReference type="RefSeq" id="XP_024406478.1">
    <property type="nucleotide sequence ID" value="XM_024548867.1"/>
</dbReference>
<sequence length="110" mass="12539">MDVRQQRCAAYQLRWIWNNIQPVQSYHGQLSSRIFHPNRGRIRDSTNPLGSATQWCWIMDDSRQSNPAPETPSSYQAFPCLRYNFGPLMWPSLSVILVLGHDGTTTGGMA</sequence>
<accession>A0A2P4ZZE2</accession>
<organism evidence="1 2">
    <name type="scientific">Trichoderma gamsii</name>
    <dbReference type="NCBI Taxonomy" id="398673"/>
    <lineage>
        <taxon>Eukaryota</taxon>
        <taxon>Fungi</taxon>
        <taxon>Dikarya</taxon>
        <taxon>Ascomycota</taxon>
        <taxon>Pezizomycotina</taxon>
        <taxon>Sordariomycetes</taxon>
        <taxon>Hypocreomycetidae</taxon>
        <taxon>Hypocreales</taxon>
        <taxon>Hypocreaceae</taxon>
        <taxon>Trichoderma</taxon>
    </lineage>
</organism>
<dbReference type="AlphaFoldDB" id="A0A2P4ZZE2"/>
<comment type="caution">
    <text evidence="1">The sequence shown here is derived from an EMBL/GenBank/DDBJ whole genome shotgun (WGS) entry which is preliminary data.</text>
</comment>
<evidence type="ECO:0000313" key="1">
    <source>
        <dbReference type="EMBL" id="PON29631.1"/>
    </source>
</evidence>
<reference evidence="1 2" key="1">
    <citation type="journal article" date="2016" name="Genome Announc.">
        <title>Draft Whole-Genome Sequence of Trichoderma gamsii T6085, a Promising Biocontrol Agent of Fusarium Head Blight on Wheat.</title>
        <authorList>
            <person name="Baroncelli R."/>
            <person name="Zapparata A."/>
            <person name="Piaggeschi G."/>
            <person name="Sarrocco S."/>
            <person name="Vannacci G."/>
        </authorList>
    </citation>
    <scope>NUCLEOTIDE SEQUENCE [LARGE SCALE GENOMIC DNA]</scope>
    <source>
        <strain evidence="1 2">T6085</strain>
    </source>
</reference>